<dbReference type="InterPro" id="IPR000953">
    <property type="entry name" value="Chromo/chromo_shadow_dom"/>
</dbReference>
<gene>
    <name evidence="5" type="ORF">FCM35_KLT03661</name>
</gene>
<dbReference type="InterPro" id="IPR016197">
    <property type="entry name" value="Chromo-like_dom_sf"/>
</dbReference>
<accession>A0A833R0X1</accession>
<evidence type="ECO:0000313" key="5">
    <source>
        <dbReference type="EMBL" id="KAF3330307.1"/>
    </source>
</evidence>
<feature type="compositionally biased region" description="Acidic residues" evidence="3">
    <location>
        <begin position="50"/>
        <end position="101"/>
    </location>
</feature>
<keyword evidence="2" id="KW-0539">Nucleus</keyword>
<dbReference type="InterPro" id="IPR023779">
    <property type="entry name" value="Chromodomain_CS"/>
</dbReference>
<protein>
    <submittedName>
        <fullName evidence="5">Putative chromo domain-containing protein LHP1</fullName>
    </submittedName>
</protein>
<feature type="compositionally biased region" description="Basic and acidic residues" evidence="3">
    <location>
        <begin position="247"/>
        <end position="268"/>
    </location>
</feature>
<dbReference type="PANTHER" id="PTHR47240:SF2">
    <property type="entry name" value="CHROMO DOMAIN-CONTAINING PROTEIN LHP1"/>
    <property type="match status" value="1"/>
</dbReference>
<dbReference type="PROSITE" id="PS50013">
    <property type="entry name" value="CHROMO_2"/>
    <property type="match status" value="1"/>
</dbReference>
<dbReference type="AlphaFoldDB" id="A0A833R0X1"/>
<dbReference type="Gene3D" id="2.40.50.40">
    <property type="match status" value="1"/>
</dbReference>
<sequence>MVLGGRKKAEPGSSFPISDEVPAGEHSPSDRDHQLDEEVKGQEESPLQADEGDEGEEGGEDEGEEEDEDEDEEVDGDGGEGGSDEENEDEEGEENGVEEAGNDGKVVGEAGGKQKLAEGFYEIEAIRKKRYRKGQLQYLIKWRDYPETANTWEPLDNIKYCADMLEAFEQSSRKRKRKRKSTLPKKKRSMQREDGVEGTTTQIREGDSSPLFPSFSSGRGRGRGRGRARITERDILVPKRNPRRSINSHDKKENNLLKDKKEKEKPTNDEAMTSGVLVSLPEVQQGVGAMNKEGDTNFVMADNIQKEREKEKTEASGGSASMAIDLPSCKINIEGHGEAPLMPLPVGPMPSVYSPSQPQGSKANSQITGAKKRKSGSVRRFVQPEEEVKKAMDIEVVDSTEMASAAAVNTAIDSNSKKAKEEVHITKILKPTQLFASSSPATDNIQHVSITFKALRSDGTEVLVNNRELKATNPLLLIDFYEQHLRYTPDP</sequence>
<comment type="caution">
    <text evidence="5">The sequence shown here is derived from an EMBL/GenBank/DDBJ whole genome shotgun (WGS) entry which is preliminary data.</text>
</comment>
<dbReference type="OrthoDB" id="1918685at2759"/>
<dbReference type="PANTHER" id="PTHR47240">
    <property type="entry name" value="CHROMO DOMAIN-CONTAINING PROTEIN LHP1"/>
    <property type="match status" value="1"/>
</dbReference>
<dbReference type="PROSITE" id="PS00598">
    <property type="entry name" value="CHROMO_1"/>
    <property type="match status" value="1"/>
</dbReference>
<dbReference type="CDD" id="cd00024">
    <property type="entry name" value="CD_CSD"/>
    <property type="match status" value="1"/>
</dbReference>
<dbReference type="SUPFAM" id="SSF54160">
    <property type="entry name" value="Chromo domain-like"/>
    <property type="match status" value="1"/>
</dbReference>
<dbReference type="Proteomes" id="UP000623129">
    <property type="component" value="Unassembled WGS sequence"/>
</dbReference>
<feature type="domain" description="Chromo" evidence="4">
    <location>
        <begin position="121"/>
        <end position="180"/>
    </location>
</feature>
<dbReference type="SMART" id="SM00300">
    <property type="entry name" value="ChSh"/>
    <property type="match status" value="1"/>
</dbReference>
<keyword evidence="6" id="KW-1185">Reference proteome</keyword>
<evidence type="ECO:0000313" key="6">
    <source>
        <dbReference type="Proteomes" id="UP000623129"/>
    </source>
</evidence>
<dbReference type="InterPro" id="IPR008251">
    <property type="entry name" value="Chromo_shadow_dom"/>
</dbReference>
<evidence type="ECO:0000259" key="4">
    <source>
        <dbReference type="PROSITE" id="PS50013"/>
    </source>
</evidence>
<organism evidence="5 6">
    <name type="scientific">Carex littledalei</name>
    <dbReference type="NCBI Taxonomy" id="544730"/>
    <lineage>
        <taxon>Eukaryota</taxon>
        <taxon>Viridiplantae</taxon>
        <taxon>Streptophyta</taxon>
        <taxon>Embryophyta</taxon>
        <taxon>Tracheophyta</taxon>
        <taxon>Spermatophyta</taxon>
        <taxon>Magnoliopsida</taxon>
        <taxon>Liliopsida</taxon>
        <taxon>Poales</taxon>
        <taxon>Cyperaceae</taxon>
        <taxon>Cyperoideae</taxon>
        <taxon>Cariceae</taxon>
        <taxon>Carex</taxon>
        <taxon>Carex subgen. Euthyceras</taxon>
    </lineage>
</organism>
<comment type="subcellular location">
    <subcellularLocation>
        <location evidence="1">Nucleus</location>
    </subcellularLocation>
</comment>
<dbReference type="GO" id="GO:0031507">
    <property type="term" value="P:heterochromatin formation"/>
    <property type="evidence" value="ECO:0007669"/>
    <property type="project" value="InterPro"/>
</dbReference>
<proteinExistence type="predicted"/>
<feature type="region of interest" description="Disordered" evidence="3">
    <location>
        <begin position="352"/>
        <end position="379"/>
    </location>
</feature>
<feature type="compositionally biased region" description="Basic and acidic residues" evidence="3">
    <location>
        <begin position="27"/>
        <end position="43"/>
    </location>
</feature>
<dbReference type="InterPro" id="IPR023780">
    <property type="entry name" value="Chromo_domain"/>
</dbReference>
<dbReference type="EMBL" id="SWLB01000013">
    <property type="protein sequence ID" value="KAF3330307.1"/>
    <property type="molecule type" value="Genomic_DNA"/>
</dbReference>
<feature type="region of interest" description="Disordered" evidence="3">
    <location>
        <begin position="1"/>
        <end position="118"/>
    </location>
</feature>
<reference evidence="5" key="1">
    <citation type="submission" date="2020-01" db="EMBL/GenBank/DDBJ databases">
        <title>Genome sequence of Kobresia littledalei, the first chromosome-level genome in the family Cyperaceae.</title>
        <authorList>
            <person name="Qu G."/>
        </authorList>
    </citation>
    <scope>NUCLEOTIDE SEQUENCE</scope>
    <source>
        <strain evidence="5">C.B.Clarke</strain>
        <tissue evidence="5">Leaf</tissue>
    </source>
</reference>
<dbReference type="GO" id="GO:0000792">
    <property type="term" value="C:heterochromatin"/>
    <property type="evidence" value="ECO:0007669"/>
    <property type="project" value="UniProtKB-ARBA"/>
</dbReference>
<evidence type="ECO:0000256" key="1">
    <source>
        <dbReference type="ARBA" id="ARBA00004123"/>
    </source>
</evidence>
<dbReference type="SMART" id="SM00298">
    <property type="entry name" value="CHROMO"/>
    <property type="match status" value="1"/>
</dbReference>
<feature type="region of interest" description="Disordered" evidence="3">
    <location>
        <begin position="170"/>
        <end position="272"/>
    </location>
</feature>
<evidence type="ECO:0000256" key="3">
    <source>
        <dbReference type="SAM" id="MobiDB-lite"/>
    </source>
</evidence>
<dbReference type="Pfam" id="PF00385">
    <property type="entry name" value="Chromo"/>
    <property type="match status" value="1"/>
</dbReference>
<evidence type="ECO:0000256" key="2">
    <source>
        <dbReference type="ARBA" id="ARBA00023242"/>
    </source>
</evidence>
<name>A0A833R0X1_9POAL</name>
<dbReference type="InterPro" id="IPR044251">
    <property type="entry name" value="LHP1-like"/>
</dbReference>
<feature type="compositionally biased region" description="Polar residues" evidence="3">
    <location>
        <begin position="353"/>
        <end position="368"/>
    </location>
</feature>
<dbReference type="GO" id="GO:0005634">
    <property type="term" value="C:nucleus"/>
    <property type="evidence" value="ECO:0007669"/>
    <property type="project" value="UniProtKB-SubCell"/>
</dbReference>
<feature type="compositionally biased region" description="Basic residues" evidence="3">
    <location>
        <begin position="173"/>
        <end position="189"/>
    </location>
</feature>